<dbReference type="GO" id="GO:0004198">
    <property type="term" value="F:calcium-dependent cysteine-type endopeptidase activity"/>
    <property type="evidence" value="ECO:0007669"/>
    <property type="project" value="InterPro"/>
</dbReference>
<feature type="active site" evidence="5">
    <location>
        <position position="181"/>
    </location>
</feature>
<dbReference type="Gene3D" id="2.60.120.380">
    <property type="match status" value="1"/>
</dbReference>
<dbReference type="SMART" id="SM00720">
    <property type="entry name" value="calpain_III"/>
    <property type="match status" value="1"/>
</dbReference>
<proteinExistence type="inferred from homology"/>
<dbReference type="InterPro" id="IPR022682">
    <property type="entry name" value="Calpain_domain_III"/>
</dbReference>
<dbReference type="Proteomes" id="UP001251528">
    <property type="component" value="Unassembled WGS sequence"/>
</dbReference>
<dbReference type="Pfam" id="PF01067">
    <property type="entry name" value="Calpain_III"/>
    <property type="match status" value="1"/>
</dbReference>
<dbReference type="InterPro" id="IPR036213">
    <property type="entry name" value="Calpain_III_sf"/>
</dbReference>
<evidence type="ECO:0000313" key="7">
    <source>
        <dbReference type="EMBL" id="KAK2612949.1"/>
    </source>
</evidence>
<comment type="similarity">
    <text evidence="1">Belongs to the peptidase C2 family. PalB/RIM13 subfamily.</text>
</comment>
<name>A0AAJ0D0A5_9HYPO</name>
<dbReference type="Pfam" id="PF25435">
    <property type="entry name" value="PalB_C"/>
    <property type="match status" value="1"/>
</dbReference>
<feature type="active site" evidence="5">
    <location>
        <position position="348"/>
    </location>
</feature>
<evidence type="ECO:0000256" key="4">
    <source>
        <dbReference type="ARBA" id="ARBA00022807"/>
    </source>
</evidence>
<sequence>MEREAQFEESLAAKSGGQDALKHAIKAAEMYMKASQEVIVKTDATRLRRKCEELINHAERLKAQIAETGPPGLPLSAGPPLHMSKAAHILIQASILHGNEFPPWDGDPLIDEFESSTAGNNGFIDNTKFTLSAAQINNFAAWVKPAQLFKPIETNDIKSFEDKMMQISDNSDLVQDVTTDCSVVASLSAALSVLVGKHAVLSSIFHPFNYRKGVPKFSRSGKYVMKLNFNGCARRVAIDDRLPMSRTDRTIFVVDRHNPYLLWPALLEKAYLKVRGGYDFPGSNSGTDLWVLIGWIPEQLFLQKEDVDIDDIWRRIKTAYDSQDVVVTLGTGRISADEEQVMGLIGEHDYAVESIVSSGGSRRLLIKNPWCDGPSMTTMGWSTFHPSGQTLSPQMSPVEGGLESPRSSSRFWVAFEDVAQHFESMYLNWNPCLFSHRLDYHFHWEVPPRVYKPSLLKNPQFLVVSPGCESIWILISRHFVDAELDIARGRGDSMAAVARQLGFMSILVFENSGHKVQISDGEIYRGPYVDSPQTLARLETQPGQLYTIVLDQHELPLPQYSFTMSVFSHCPLKMTEASETMSQISERNGAWTRRTAGGNSACATYFQNPQYSLYISKSTPVSILLSADMTDIHVHMDIVWAQGARVTAVRLKDLVASSGEYRRGCAVANIAMLEPGVYTLVCSTFDAGQLARFVLRVGSMAPIRVTPVPADGAGRLVTKVPRLSLLEGDMKYRLPVDASWLTRANVSIHSLDLSRPGGKIRPPASLTVRISVIHGWGPEQVTVAVSGENEFQDPAVTVRTPQFEMEPERIRREGLWMLIESMGTHNVASAIEGEVLSDSPIQIGAWESV</sequence>
<evidence type="ECO:0000256" key="5">
    <source>
        <dbReference type="PROSITE-ProRule" id="PRU00239"/>
    </source>
</evidence>
<dbReference type="InterPro" id="IPR001300">
    <property type="entry name" value="Peptidase_C2_calpain_cat"/>
</dbReference>
<dbReference type="SUPFAM" id="SSF54001">
    <property type="entry name" value="Cysteine proteinases"/>
    <property type="match status" value="1"/>
</dbReference>
<keyword evidence="4 5" id="KW-0788">Thiol protease</keyword>
<dbReference type="Pfam" id="PF00648">
    <property type="entry name" value="Peptidase_C2"/>
    <property type="match status" value="1"/>
</dbReference>
<feature type="domain" description="Calpain catalytic" evidence="6">
    <location>
        <begin position="95"/>
        <end position="431"/>
    </location>
</feature>
<dbReference type="PROSITE" id="PS50203">
    <property type="entry name" value="CALPAIN_CAT"/>
    <property type="match status" value="1"/>
</dbReference>
<evidence type="ECO:0000256" key="1">
    <source>
        <dbReference type="ARBA" id="ARBA00010193"/>
    </source>
</evidence>
<keyword evidence="3 5" id="KW-0378">Hydrolase</keyword>
<dbReference type="SUPFAM" id="SSF49758">
    <property type="entry name" value="Calpain large subunit, middle domain (domain III)"/>
    <property type="match status" value="2"/>
</dbReference>
<reference evidence="7" key="1">
    <citation type="submission" date="2023-06" db="EMBL/GenBank/DDBJ databases">
        <title>Conoideocrella luteorostrata (Hypocreales: Clavicipitaceae), a potential biocontrol fungus for elongate hemlock scale in United States Christmas tree production areas.</title>
        <authorList>
            <person name="Barrett H."/>
            <person name="Lovett B."/>
            <person name="Macias A.M."/>
            <person name="Stajich J.E."/>
            <person name="Kasson M.T."/>
        </authorList>
    </citation>
    <scope>NUCLEOTIDE SEQUENCE</scope>
    <source>
        <strain evidence="7">ARSEF 14590</strain>
    </source>
</reference>
<evidence type="ECO:0000259" key="6">
    <source>
        <dbReference type="PROSITE" id="PS50203"/>
    </source>
</evidence>
<organism evidence="7 8">
    <name type="scientific">Conoideocrella luteorostrata</name>
    <dbReference type="NCBI Taxonomy" id="1105319"/>
    <lineage>
        <taxon>Eukaryota</taxon>
        <taxon>Fungi</taxon>
        <taxon>Dikarya</taxon>
        <taxon>Ascomycota</taxon>
        <taxon>Pezizomycotina</taxon>
        <taxon>Sordariomycetes</taxon>
        <taxon>Hypocreomycetidae</taxon>
        <taxon>Hypocreales</taxon>
        <taxon>Clavicipitaceae</taxon>
        <taxon>Conoideocrella</taxon>
    </lineage>
</organism>
<dbReference type="InterPro" id="IPR038765">
    <property type="entry name" value="Papain-like_cys_pep_sf"/>
</dbReference>
<protein>
    <submittedName>
        <fullName evidence="7">Cysteine protease</fullName>
    </submittedName>
</protein>
<dbReference type="PANTHER" id="PTHR46143">
    <property type="entry name" value="CALPAIN-7"/>
    <property type="match status" value="1"/>
</dbReference>
<dbReference type="GO" id="GO:0006508">
    <property type="term" value="P:proteolysis"/>
    <property type="evidence" value="ECO:0007669"/>
    <property type="project" value="UniProtKB-KW"/>
</dbReference>
<keyword evidence="2 5" id="KW-0645">Protease</keyword>
<dbReference type="InterPro" id="IPR051297">
    <property type="entry name" value="PalB/RIM13"/>
</dbReference>
<dbReference type="EMBL" id="JASWJB010000010">
    <property type="protein sequence ID" value="KAK2612949.1"/>
    <property type="molecule type" value="Genomic_DNA"/>
</dbReference>
<comment type="caution">
    <text evidence="7">The sequence shown here is derived from an EMBL/GenBank/DDBJ whole genome shotgun (WGS) entry which is preliminary data.</text>
</comment>
<dbReference type="PANTHER" id="PTHR46143:SF1">
    <property type="entry name" value="CALPAIN-7"/>
    <property type="match status" value="1"/>
</dbReference>
<dbReference type="AlphaFoldDB" id="A0AAJ0D0A5"/>
<evidence type="ECO:0000256" key="3">
    <source>
        <dbReference type="ARBA" id="ARBA00022801"/>
    </source>
</evidence>
<evidence type="ECO:0000256" key="2">
    <source>
        <dbReference type="ARBA" id="ARBA00022670"/>
    </source>
</evidence>
<keyword evidence="8" id="KW-1185">Reference proteome</keyword>
<accession>A0AAJ0D0A5</accession>
<feature type="active site" evidence="5">
    <location>
        <position position="368"/>
    </location>
</feature>
<gene>
    <name evidence="7" type="primary">RIM13</name>
    <name evidence="7" type="ORF">QQS21_001060</name>
</gene>
<evidence type="ECO:0000313" key="8">
    <source>
        <dbReference type="Proteomes" id="UP001251528"/>
    </source>
</evidence>
<dbReference type="SMART" id="SM00230">
    <property type="entry name" value="CysPc"/>
    <property type="match status" value="1"/>
</dbReference>
<dbReference type="Gene3D" id="3.90.70.10">
    <property type="entry name" value="Cysteine proteinases"/>
    <property type="match status" value="1"/>
</dbReference>
<dbReference type="InterPro" id="IPR022683">
    <property type="entry name" value="Calpain_III"/>
</dbReference>